<organism evidence="3 4">
    <name type="scientific">Salinihabitans flavidus</name>
    <dbReference type="NCBI Taxonomy" id="569882"/>
    <lineage>
        <taxon>Bacteria</taxon>
        <taxon>Pseudomonadati</taxon>
        <taxon>Pseudomonadota</taxon>
        <taxon>Alphaproteobacteria</taxon>
        <taxon>Rhodobacterales</taxon>
        <taxon>Roseobacteraceae</taxon>
        <taxon>Salinihabitans</taxon>
    </lineage>
</organism>
<dbReference type="Proteomes" id="UP000198893">
    <property type="component" value="Unassembled WGS sequence"/>
</dbReference>
<evidence type="ECO:0000256" key="1">
    <source>
        <dbReference type="ARBA" id="ARBA00023002"/>
    </source>
</evidence>
<protein>
    <submittedName>
        <fullName evidence="3">Glycine/D-amino acid oxidase</fullName>
    </submittedName>
</protein>
<dbReference type="Gene3D" id="3.50.50.60">
    <property type="entry name" value="FAD/NAD(P)-binding domain"/>
    <property type="match status" value="1"/>
</dbReference>
<gene>
    <name evidence="3" type="ORF">SAMN04490248_102179</name>
</gene>
<evidence type="ECO:0000313" key="3">
    <source>
        <dbReference type="EMBL" id="SEO18974.1"/>
    </source>
</evidence>
<dbReference type="RefSeq" id="WP_093115159.1">
    <property type="nucleotide sequence ID" value="NZ_FODS01000002.1"/>
</dbReference>
<dbReference type="InterPro" id="IPR006076">
    <property type="entry name" value="FAD-dep_OxRdtase"/>
</dbReference>
<dbReference type="PANTHER" id="PTHR13847">
    <property type="entry name" value="SARCOSINE DEHYDROGENASE-RELATED"/>
    <property type="match status" value="1"/>
</dbReference>
<evidence type="ECO:0000259" key="2">
    <source>
        <dbReference type="Pfam" id="PF01266"/>
    </source>
</evidence>
<reference evidence="3 4" key="1">
    <citation type="submission" date="2016-10" db="EMBL/GenBank/DDBJ databases">
        <authorList>
            <person name="de Groot N.N."/>
        </authorList>
    </citation>
    <scope>NUCLEOTIDE SEQUENCE [LARGE SCALE GENOMIC DNA]</scope>
    <source>
        <strain evidence="3 4">DSM 27842</strain>
    </source>
</reference>
<feature type="domain" description="FAD dependent oxidoreductase" evidence="2">
    <location>
        <begin position="5"/>
        <end position="343"/>
    </location>
</feature>
<dbReference type="InterPro" id="IPR036188">
    <property type="entry name" value="FAD/NAD-bd_sf"/>
</dbReference>
<keyword evidence="1" id="KW-0560">Oxidoreductase</keyword>
<evidence type="ECO:0000313" key="4">
    <source>
        <dbReference type="Proteomes" id="UP000198893"/>
    </source>
</evidence>
<dbReference type="GO" id="GO:0016491">
    <property type="term" value="F:oxidoreductase activity"/>
    <property type="evidence" value="ECO:0007669"/>
    <property type="project" value="UniProtKB-KW"/>
</dbReference>
<dbReference type="AlphaFoldDB" id="A0A1H8MP15"/>
<keyword evidence="4" id="KW-1185">Reference proteome</keyword>
<dbReference type="EMBL" id="FODS01000002">
    <property type="protein sequence ID" value="SEO18974.1"/>
    <property type="molecule type" value="Genomic_DNA"/>
</dbReference>
<dbReference type="SUPFAM" id="SSF51905">
    <property type="entry name" value="FAD/NAD(P)-binding domain"/>
    <property type="match status" value="1"/>
</dbReference>
<dbReference type="PANTHER" id="PTHR13847:SF287">
    <property type="entry name" value="FAD-DEPENDENT OXIDOREDUCTASE DOMAIN-CONTAINING PROTEIN 1"/>
    <property type="match status" value="1"/>
</dbReference>
<dbReference type="GO" id="GO:0005737">
    <property type="term" value="C:cytoplasm"/>
    <property type="evidence" value="ECO:0007669"/>
    <property type="project" value="TreeGrafter"/>
</dbReference>
<name>A0A1H8MP15_9RHOB</name>
<proteinExistence type="predicted"/>
<sequence>MSTADVIVIGGGIAGVSAAARIADHARVVVLETEAQPGYHATGRSAAIFIRNYGNATLRALNAASAPFLEDPGEMAEGSLLSPRGEMLIAQDDELDALEEYAAGATGLERLTAAQAVELVPILRPEKIAAAAIERDAQDIDVDRLLQAFARRLKALGGEIVTGAEVQEILYESTAWRVETQAGTWTAPVLINAAGAWADKVAALAGVPPLGLQPMRRSAALLPAPEGYEIAHWPLFASASERWYAKPDAGKLLVSPADEDPVEPHDAWADDMVLAEGLYRYEQAVTVPVTRMEHSWAGLRTFAPDRTPVVGFDPMAEGFFWLAGQGGYGVQTAPAMADLAAALCLRQTPDLPPETVAALAPVRFRTL</sequence>
<dbReference type="OrthoDB" id="7421214at2"/>
<dbReference type="Pfam" id="PF01266">
    <property type="entry name" value="DAO"/>
    <property type="match status" value="1"/>
</dbReference>
<dbReference type="STRING" id="569882.SAMN04490248_102179"/>
<accession>A0A1H8MP15</accession>
<dbReference type="Gene3D" id="3.30.9.10">
    <property type="entry name" value="D-Amino Acid Oxidase, subunit A, domain 2"/>
    <property type="match status" value="1"/>
</dbReference>